<proteinExistence type="predicted"/>
<organism evidence="2">
    <name type="scientific">Ixodes ricinus</name>
    <name type="common">Common tick</name>
    <name type="synonym">Acarus ricinus</name>
    <dbReference type="NCBI Taxonomy" id="34613"/>
    <lineage>
        <taxon>Eukaryota</taxon>
        <taxon>Metazoa</taxon>
        <taxon>Ecdysozoa</taxon>
        <taxon>Arthropoda</taxon>
        <taxon>Chelicerata</taxon>
        <taxon>Arachnida</taxon>
        <taxon>Acari</taxon>
        <taxon>Parasitiformes</taxon>
        <taxon>Ixodida</taxon>
        <taxon>Ixodoidea</taxon>
        <taxon>Ixodidae</taxon>
        <taxon>Ixodinae</taxon>
        <taxon>Ixodes</taxon>
    </lineage>
</organism>
<dbReference type="EMBL" id="GIFC01009118">
    <property type="protein sequence ID" value="MXU91201.1"/>
    <property type="molecule type" value="Transcribed_RNA"/>
</dbReference>
<feature type="chain" id="PRO_5025397818" evidence="1">
    <location>
        <begin position="18"/>
        <end position="120"/>
    </location>
</feature>
<keyword evidence="1" id="KW-0732">Signal</keyword>
<sequence length="120" mass="13101">MVFQFLPVALLPATISAVARQWRCAQHMSVLPRVPLELGRHDDGEAMARSPSFDLFAGTPTADRQGRNIRRRDVPAPFVKSSVASSGPLLTRGHSYGVTKCTGRRHPSAVGRLTRCRAPP</sequence>
<dbReference type="AlphaFoldDB" id="A0A6B0UNW2"/>
<evidence type="ECO:0000313" key="2">
    <source>
        <dbReference type="EMBL" id="MXU91201.1"/>
    </source>
</evidence>
<reference evidence="2" key="1">
    <citation type="submission" date="2019-12" db="EMBL/GenBank/DDBJ databases">
        <title>An insight into the sialome of adult female Ixodes ricinus ticks feeding for 6 days.</title>
        <authorList>
            <person name="Perner J."/>
            <person name="Ribeiro J.M.C."/>
        </authorList>
    </citation>
    <scope>NUCLEOTIDE SEQUENCE</scope>
    <source>
        <strain evidence="2">Semi-engorged</strain>
        <tissue evidence="2">Salivary glands</tissue>
    </source>
</reference>
<accession>A0A6B0UNW2</accession>
<feature type="signal peptide" evidence="1">
    <location>
        <begin position="1"/>
        <end position="17"/>
    </location>
</feature>
<protein>
    <submittedName>
        <fullName evidence="2">Putative secreted protein</fullName>
    </submittedName>
</protein>
<evidence type="ECO:0000256" key="1">
    <source>
        <dbReference type="SAM" id="SignalP"/>
    </source>
</evidence>
<name>A0A6B0UNW2_IXORI</name>